<protein>
    <submittedName>
        <fullName evidence="7">RNA polymerase sigma-70 factor</fullName>
    </submittedName>
</protein>
<dbReference type="InterPro" id="IPR014327">
    <property type="entry name" value="RNA_pol_sigma70_bacteroid"/>
</dbReference>
<gene>
    <name evidence="7" type="ORF">H8S64_04530</name>
</gene>
<dbReference type="Gene3D" id="1.10.10.10">
    <property type="entry name" value="Winged helix-like DNA-binding domain superfamily/Winged helix DNA-binding domain"/>
    <property type="match status" value="1"/>
</dbReference>
<dbReference type="PANTHER" id="PTHR43133:SF46">
    <property type="entry name" value="RNA POLYMERASE SIGMA-70 FACTOR ECF SUBFAMILY"/>
    <property type="match status" value="1"/>
</dbReference>
<evidence type="ECO:0000313" key="7">
    <source>
        <dbReference type="EMBL" id="MBC5620357.1"/>
    </source>
</evidence>
<dbReference type="InterPro" id="IPR013324">
    <property type="entry name" value="RNA_pol_sigma_r3/r4-like"/>
</dbReference>
<evidence type="ECO:0000256" key="3">
    <source>
        <dbReference type="ARBA" id="ARBA00023082"/>
    </source>
</evidence>
<feature type="domain" description="RNA polymerase sigma factor 70 region 4 type 2" evidence="6">
    <location>
        <begin position="116"/>
        <end position="168"/>
    </location>
</feature>
<evidence type="ECO:0000259" key="5">
    <source>
        <dbReference type="Pfam" id="PF04542"/>
    </source>
</evidence>
<evidence type="ECO:0000313" key="8">
    <source>
        <dbReference type="Proteomes" id="UP000646484"/>
    </source>
</evidence>
<evidence type="ECO:0000256" key="1">
    <source>
        <dbReference type="ARBA" id="ARBA00010641"/>
    </source>
</evidence>
<organism evidence="7 8">
    <name type="scientific">Butyricimonas hominis</name>
    <dbReference type="NCBI Taxonomy" id="2763032"/>
    <lineage>
        <taxon>Bacteria</taxon>
        <taxon>Pseudomonadati</taxon>
        <taxon>Bacteroidota</taxon>
        <taxon>Bacteroidia</taxon>
        <taxon>Bacteroidales</taxon>
        <taxon>Odoribacteraceae</taxon>
        <taxon>Butyricimonas</taxon>
    </lineage>
</organism>
<keyword evidence="8" id="KW-1185">Reference proteome</keyword>
<dbReference type="RefSeq" id="WP_099292130.1">
    <property type="nucleotide sequence ID" value="NZ_JACOOH010000002.1"/>
</dbReference>
<evidence type="ECO:0000259" key="6">
    <source>
        <dbReference type="Pfam" id="PF08281"/>
    </source>
</evidence>
<dbReference type="Proteomes" id="UP000646484">
    <property type="component" value="Unassembled WGS sequence"/>
</dbReference>
<evidence type="ECO:0000256" key="4">
    <source>
        <dbReference type="ARBA" id="ARBA00023163"/>
    </source>
</evidence>
<dbReference type="Pfam" id="PF08281">
    <property type="entry name" value="Sigma70_r4_2"/>
    <property type="match status" value="1"/>
</dbReference>
<keyword evidence="3" id="KW-0731">Sigma factor</keyword>
<dbReference type="SUPFAM" id="SSF88946">
    <property type="entry name" value="Sigma2 domain of RNA polymerase sigma factors"/>
    <property type="match status" value="1"/>
</dbReference>
<dbReference type="NCBIfam" id="TIGR02985">
    <property type="entry name" value="Sig70_bacteroi1"/>
    <property type="match status" value="1"/>
</dbReference>
<evidence type="ECO:0000256" key="2">
    <source>
        <dbReference type="ARBA" id="ARBA00023015"/>
    </source>
</evidence>
<keyword evidence="2" id="KW-0805">Transcription regulation</keyword>
<name>A0ABR7CXE6_9BACT</name>
<dbReference type="InterPro" id="IPR007627">
    <property type="entry name" value="RNA_pol_sigma70_r2"/>
</dbReference>
<dbReference type="PANTHER" id="PTHR43133">
    <property type="entry name" value="RNA POLYMERASE ECF-TYPE SIGMA FACTO"/>
    <property type="match status" value="1"/>
</dbReference>
<dbReference type="SUPFAM" id="SSF88659">
    <property type="entry name" value="Sigma3 and sigma4 domains of RNA polymerase sigma factors"/>
    <property type="match status" value="1"/>
</dbReference>
<accession>A0ABR7CXE6</accession>
<dbReference type="InterPro" id="IPR039425">
    <property type="entry name" value="RNA_pol_sigma-70-like"/>
</dbReference>
<dbReference type="InterPro" id="IPR013325">
    <property type="entry name" value="RNA_pol_sigma_r2"/>
</dbReference>
<comment type="caution">
    <text evidence="7">The sequence shown here is derived from an EMBL/GenBank/DDBJ whole genome shotgun (WGS) entry which is preliminary data.</text>
</comment>
<dbReference type="InterPro" id="IPR036388">
    <property type="entry name" value="WH-like_DNA-bd_sf"/>
</dbReference>
<sequence>MKRAEEILAALKNGEEKAFKTFFSEYHDVLVLYATNILKDVDAAEDVVQDCFMNVWENSLYDNLSNGLDKYMFHLVKNAALNELRGSKRREARHEKMMAEMPVVEMMKEDEQTEIDILYTTINQLPPERRRIFMMVCAEGKKYQEVADQLQISINTVRTQLMRSLKFLREKLKEQMFSILLFCWKKVKIRF</sequence>
<reference evidence="7 8" key="1">
    <citation type="submission" date="2020-08" db="EMBL/GenBank/DDBJ databases">
        <title>Genome public.</title>
        <authorList>
            <person name="Liu C."/>
            <person name="Sun Q."/>
        </authorList>
    </citation>
    <scope>NUCLEOTIDE SEQUENCE [LARGE SCALE GENOMIC DNA]</scope>
    <source>
        <strain evidence="7 8">NSJ-56</strain>
    </source>
</reference>
<proteinExistence type="inferred from homology"/>
<feature type="domain" description="RNA polymerase sigma-70 region 2" evidence="5">
    <location>
        <begin position="23"/>
        <end position="89"/>
    </location>
</feature>
<dbReference type="EMBL" id="JACOOH010000002">
    <property type="protein sequence ID" value="MBC5620357.1"/>
    <property type="molecule type" value="Genomic_DNA"/>
</dbReference>
<dbReference type="NCBIfam" id="TIGR02937">
    <property type="entry name" value="sigma70-ECF"/>
    <property type="match status" value="1"/>
</dbReference>
<dbReference type="Gene3D" id="1.10.1740.10">
    <property type="match status" value="1"/>
</dbReference>
<dbReference type="InterPro" id="IPR014284">
    <property type="entry name" value="RNA_pol_sigma-70_dom"/>
</dbReference>
<dbReference type="CDD" id="cd06171">
    <property type="entry name" value="Sigma70_r4"/>
    <property type="match status" value="1"/>
</dbReference>
<dbReference type="InterPro" id="IPR013249">
    <property type="entry name" value="RNA_pol_sigma70_r4_t2"/>
</dbReference>
<dbReference type="Pfam" id="PF04542">
    <property type="entry name" value="Sigma70_r2"/>
    <property type="match status" value="1"/>
</dbReference>
<keyword evidence="4" id="KW-0804">Transcription</keyword>
<comment type="similarity">
    <text evidence="1">Belongs to the sigma-70 factor family. ECF subfamily.</text>
</comment>